<reference evidence="2 3" key="1">
    <citation type="journal article" date="2010" name="Vet. Microbiol.">
        <title>Production of haemolysins by strains of the Actinobacillus minor/porcitonsillarum complex.</title>
        <authorList>
            <person name="Arya G."/>
            <person name="Niven D.F."/>
        </authorList>
    </citation>
    <scope>NUCLEOTIDE SEQUENCE [LARGE SCALE GENOMIC DNA]</scope>
    <source>
        <strain evidence="2 3">NM305</strain>
    </source>
</reference>
<dbReference type="Pfam" id="PF03701">
    <property type="entry name" value="UPF0181"/>
    <property type="match status" value="1"/>
</dbReference>
<evidence type="ECO:0000256" key="1">
    <source>
        <dbReference type="HAMAP-Rule" id="MF_00507"/>
    </source>
</evidence>
<dbReference type="OrthoDB" id="6522084at2"/>
<dbReference type="HAMAP" id="MF_00507">
    <property type="entry name" value="UPF0181"/>
    <property type="match status" value="1"/>
</dbReference>
<dbReference type="Proteomes" id="UP000005532">
    <property type="component" value="Unassembled WGS sequence"/>
</dbReference>
<evidence type="ECO:0000313" key="2">
    <source>
        <dbReference type="EMBL" id="EER46547.1"/>
    </source>
</evidence>
<sequence>MDNALLSLTHEQQQEAVEEIQKLAQQGMSMGEAIQLVANQLREKYKQSNSEKSE</sequence>
<protein>
    <recommendedName>
        <fullName evidence="1">UPF0181 protein AM305_11705</fullName>
    </recommendedName>
</protein>
<comment type="caution">
    <text evidence="2">The sequence shown here is derived from an EMBL/GenBank/DDBJ whole genome shotgun (WGS) entry which is preliminary data.</text>
</comment>
<name>C5S387_9PAST</name>
<comment type="similarity">
    <text evidence="1">Belongs to the UPF0181 family.</text>
</comment>
<dbReference type="NCBIfam" id="NF003476">
    <property type="entry name" value="PRK05114.1"/>
    <property type="match status" value="1"/>
</dbReference>
<dbReference type="InterPro" id="IPR005371">
    <property type="entry name" value="UPF0181"/>
</dbReference>
<dbReference type="EMBL" id="ACQL01000106">
    <property type="protein sequence ID" value="EER46547.1"/>
    <property type="molecule type" value="Genomic_DNA"/>
</dbReference>
<evidence type="ECO:0000313" key="3">
    <source>
        <dbReference type="Proteomes" id="UP000005532"/>
    </source>
</evidence>
<dbReference type="RefSeq" id="WP_005824794.1">
    <property type="nucleotide sequence ID" value="NZ_ACQL01000106.1"/>
</dbReference>
<dbReference type="eggNOG" id="COG3140">
    <property type="taxonomic scope" value="Bacteria"/>
</dbReference>
<accession>C5S387</accession>
<dbReference type="AlphaFoldDB" id="C5S387"/>
<proteinExistence type="inferred from homology"/>
<gene>
    <name evidence="2" type="ORF">AM305_11705</name>
</gene>
<organism evidence="2 3">
    <name type="scientific">Actinobacillus minor NM305</name>
    <dbReference type="NCBI Taxonomy" id="637911"/>
    <lineage>
        <taxon>Bacteria</taxon>
        <taxon>Pseudomonadati</taxon>
        <taxon>Pseudomonadota</taxon>
        <taxon>Gammaproteobacteria</taxon>
        <taxon>Pasteurellales</taxon>
        <taxon>Pasteurellaceae</taxon>
        <taxon>Actinobacillus</taxon>
    </lineage>
</organism>